<feature type="chain" id="PRO_5016565324" evidence="1">
    <location>
        <begin position="33"/>
        <end position="393"/>
    </location>
</feature>
<dbReference type="AlphaFoldDB" id="A0A379JJG7"/>
<sequence length="393" mass="41708">MRCGGTAFYRRYMRIVPIAAVALALLPVAACSALDSAAGPTVVGPPTTVSPARVEQVRADIDALVRSGIAGVIATLTENGQTVTLTAGVADRETGEPIPLAPPQQVRVGSIAKTFVAALILQLAAEGRVGLDEPVDTYLPGLLVGDGVDGKAITVRQLLQHRSGLPEFSSEPEIDEYRAGLEGRTFTPAEEVAIALRNPAQFAPGERYEYTNTNYLVAGMLVEKLTGRPYAEELARRITIPAQLPDTYLPDTGELDIRGPHPHGYAPVDGVRTDVTRIEPSVPWAAGALVSTGNDLNRFYTALLAGKIVADAQLREMLDGLPRADDDPFHYGLGIGVAELPCGTQYFGHTGGIYGFITVSGATPEGRAVTITMTEVIEERQDTMGLLTHALCP</sequence>
<keyword evidence="3" id="KW-0378">Hydrolase</keyword>
<reference evidence="3 4" key="1">
    <citation type="submission" date="2018-06" db="EMBL/GenBank/DDBJ databases">
        <authorList>
            <consortium name="Pathogen Informatics"/>
            <person name="Doyle S."/>
        </authorList>
    </citation>
    <scope>NUCLEOTIDE SEQUENCE [LARGE SCALE GENOMIC DNA]</scope>
    <source>
        <strain evidence="3 4">NCTC1934</strain>
    </source>
</reference>
<organism evidence="3 4">
    <name type="scientific">Nocardia otitidiscaviarum</name>
    <dbReference type="NCBI Taxonomy" id="1823"/>
    <lineage>
        <taxon>Bacteria</taxon>
        <taxon>Bacillati</taxon>
        <taxon>Actinomycetota</taxon>
        <taxon>Actinomycetes</taxon>
        <taxon>Mycobacteriales</taxon>
        <taxon>Nocardiaceae</taxon>
        <taxon>Nocardia</taxon>
    </lineage>
</organism>
<dbReference type="Proteomes" id="UP000255467">
    <property type="component" value="Unassembled WGS sequence"/>
</dbReference>
<evidence type="ECO:0000313" key="3">
    <source>
        <dbReference type="EMBL" id="SUD48580.1"/>
    </source>
</evidence>
<dbReference type="EMBL" id="UGRY01000005">
    <property type="protein sequence ID" value="SUD48580.1"/>
    <property type="molecule type" value="Genomic_DNA"/>
</dbReference>
<keyword evidence="3" id="KW-0645">Protease</keyword>
<dbReference type="PANTHER" id="PTHR46825:SF7">
    <property type="entry name" value="D-ALANYL-D-ALANINE CARBOXYPEPTIDASE"/>
    <property type="match status" value="1"/>
</dbReference>
<dbReference type="EC" id="3.4.16.4" evidence="3"/>
<dbReference type="PANTHER" id="PTHR46825">
    <property type="entry name" value="D-ALANYL-D-ALANINE-CARBOXYPEPTIDASE/ENDOPEPTIDASE AMPH"/>
    <property type="match status" value="1"/>
</dbReference>
<protein>
    <submittedName>
        <fullName evidence="3">D-alanyl-D-alanine carboxypeptidase</fullName>
        <ecNumber evidence="3">3.4.16.4</ecNumber>
    </submittedName>
</protein>
<evidence type="ECO:0000313" key="4">
    <source>
        <dbReference type="Proteomes" id="UP000255467"/>
    </source>
</evidence>
<keyword evidence="1" id="KW-0732">Signal</keyword>
<feature type="domain" description="Beta-lactamase-related" evidence="2">
    <location>
        <begin position="59"/>
        <end position="374"/>
    </location>
</feature>
<dbReference type="SUPFAM" id="SSF56601">
    <property type="entry name" value="beta-lactamase/transpeptidase-like"/>
    <property type="match status" value="1"/>
</dbReference>
<dbReference type="InterPro" id="IPR050491">
    <property type="entry name" value="AmpC-like"/>
</dbReference>
<dbReference type="GO" id="GO:0009002">
    <property type="term" value="F:serine-type D-Ala-D-Ala carboxypeptidase activity"/>
    <property type="evidence" value="ECO:0007669"/>
    <property type="project" value="UniProtKB-EC"/>
</dbReference>
<dbReference type="InterPro" id="IPR001466">
    <property type="entry name" value="Beta-lactam-related"/>
</dbReference>
<name>A0A379JJG7_9NOCA</name>
<accession>A0A379JJG7</accession>
<dbReference type="STRING" id="1406858.GCA_000710895_04582"/>
<evidence type="ECO:0000259" key="2">
    <source>
        <dbReference type="Pfam" id="PF00144"/>
    </source>
</evidence>
<dbReference type="Pfam" id="PF00144">
    <property type="entry name" value="Beta-lactamase"/>
    <property type="match status" value="1"/>
</dbReference>
<keyword evidence="3" id="KW-0121">Carboxypeptidase</keyword>
<feature type="signal peptide" evidence="1">
    <location>
        <begin position="1"/>
        <end position="32"/>
    </location>
</feature>
<dbReference type="Gene3D" id="3.40.710.10">
    <property type="entry name" value="DD-peptidase/beta-lactamase superfamily"/>
    <property type="match status" value="1"/>
</dbReference>
<gene>
    <name evidence="3" type="ORF">NCTC1934_05916</name>
</gene>
<evidence type="ECO:0000256" key="1">
    <source>
        <dbReference type="SAM" id="SignalP"/>
    </source>
</evidence>
<keyword evidence="4" id="KW-1185">Reference proteome</keyword>
<proteinExistence type="predicted"/>
<dbReference type="InterPro" id="IPR012338">
    <property type="entry name" value="Beta-lactam/transpept-like"/>
</dbReference>